<dbReference type="Pfam" id="PF02518">
    <property type="entry name" value="HATPase_c"/>
    <property type="match status" value="1"/>
</dbReference>
<dbReference type="SUPFAM" id="SSF47384">
    <property type="entry name" value="Homodimeric domain of signal transducing histidine kinase"/>
    <property type="match status" value="1"/>
</dbReference>
<dbReference type="Pfam" id="PF00512">
    <property type="entry name" value="HisKA"/>
    <property type="match status" value="1"/>
</dbReference>
<comment type="catalytic activity">
    <reaction evidence="1">
        <text>ATP + protein L-histidine = ADP + protein N-phospho-L-histidine.</text>
        <dbReference type="EC" id="2.7.13.3"/>
    </reaction>
</comment>
<keyword evidence="5" id="KW-0808">Transferase</keyword>
<dbReference type="PANTHER" id="PTHR45453:SF1">
    <property type="entry name" value="PHOSPHATE REGULON SENSOR PROTEIN PHOR"/>
    <property type="match status" value="1"/>
</dbReference>
<dbReference type="InterPro" id="IPR036097">
    <property type="entry name" value="HisK_dim/P_sf"/>
</dbReference>
<evidence type="ECO:0000313" key="11">
    <source>
        <dbReference type="EMBL" id="BDZ37514.1"/>
    </source>
</evidence>
<name>A0ABM8FQC6_9MICO</name>
<protein>
    <recommendedName>
        <fullName evidence="8">Sensor-like histidine kinase SenX3</fullName>
        <ecNumber evidence="3">2.7.13.3</ecNumber>
    </recommendedName>
</protein>
<dbReference type="PROSITE" id="PS50109">
    <property type="entry name" value="HIS_KIN"/>
    <property type="match status" value="1"/>
</dbReference>
<dbReference type="SMART" id="SM00387">
    <property type="entry name" value="HATPase_c"/>
    <property type="match status" value="1"/>
</dbReference>
<evidence type="ECO:0000256" key="5">
    <source>
        <dbReference type="ARBA" id="ARBA00022679"/>
    </source>
</evidence>
<dbReference type="CDD" id="cd00082">
    <property type="entry name" value="HisKA"/>
    <property type="match status" value="1"/>
</dbReference>
<organism evidence="11 12">
    <name type="scientific">Microbacterium suwonense</name>
    <dbReference type="NCBI Taxonomy" id="683047"/>
    <lineage>
        <taxon>Bacteria</taxon>
        <taxon>Bacillati</taxon>
        <taxon>Actinomycetota</taxon>
        <taxon>Actinomycetes</taxon>
        <taxon>Micrococcales</taxon>
        <taxon>Microbacteriaceae</taxon>
        <taxon>Microbacterium</taxon>
    </lineage>
</organism>
<evidence type="ECO:0000256" key="7">
    <source>
        <dbReference type="ARBA" id="ARBA00023012"/>
    </source>
</evidence>
<keyword evidence="9" id="KW-0472">Membrane</keyword>
<feature type="domain" description="Histidine kinase" evidence="10">
    <location>
        <begin position="156"/>
        <end position="340"/>
    </location>
</feature>
<proteinExistence type="predicted"/>
<evidence type="ECO:0000256" key="3">
    <source>
        <dbReference type="ARBA" id="ARBA00012438"/>
    </source>
</evidence>
<dbReference type="InterPro" id="IPR003661">
    <property type="entry name" value="HisK_dim/P_dom"/>
</dbReference>
<keyword evidence="7" id="KW-0902">Two-component regulatory system</keyword>
<dbReference type="SMART" id="SM00388">
    <property type="entry name" value="HisKA"/>
    <property type="match status" value="1"/>
</dbReference>
<evidence type="ECO:0000256" key="4">
    <source>
        <dbReference type="ARBA" id="ARBA00022553"/>
    </source>
</evidence>
<keyword evidence="6 11" id="KW-0418">Kinase</keyword>
<feature type="transmembrane region" description="Helical" evidence="9">
    <location>
        <begin position="6"/>
        <end position="29"/>
    </location>
</feature>
<dbReference type="EMBL" id="AP027728">
    <property type="protein sequence ID" value="BDZ37514.1"/>
    <property type="molecule type" value="Genomic_DNA"/>
</dbReference>
<evidence type="ECO:0000256" key="6">
    <source>
        <dbReference type="ARBA" id="ARBA00022777"/>
    </source>
</evidence>
<accession>A0ABM8FQC6</accession>
<keyword evidence="4" id="KW-0597">Phosphoprotein</keyword>
<dbReference type="Gene3D" id="1.10.287.130">
    <property type="match status" value="1"/>
</dbReference>
<evidence type="ECO:0000256" key="9">
    <source>
        <dbReference type="SAM" id="Phobius"/>
    </source>
</evidence>
<dbReference type="InterPro" id="IPR003594">
    <property type="entry name" value="HATPase_dom"/>
</dbReference>
<evidence type="ECO:0000313" key="12">
    <source>
        <dbReference type="Proteomes" id="UP001321543"/>
    </source>
</evidence>
<comment type="subcellular location">
    <subcellularLocation>
        <location evidence="2">Cell membrane</location>
    </subcellularLocation>
</comment>
<dbReference type="GO" id="GO:0016301">
    <property type="term" value="F:kinase activity"/>
    <property type="evidence" value="ECO:0007669"/>
    <property type="project" value="UniProtKB-KW"/>
</dbReference>
<evidence type="ECO:0000256" key="2">
    <source>
        <dbReference type="ARBA" id="ARBA00004236"/>
    </source>
</evidence>
<keyword evidence="9" id="KW-0812">Transmembrane</keyword>
<dbReference type="InterPro" id="IPR050351">
    <property type="entry name" value="BphY/WalK/GraS-like"/>
</dbReference>
<dbReference type="Gene3D" id="3.30.565.10">
    <property type="entry name" value="Histidine kinase-like ATPase, C-terminal domain"/>
    <property type="match status" value="1"/>
</dbReference>
<dbReference type="InterPro" id="IPR005467">
    <property type="entry name" value="His_kinase_dom"/>
</dbReference>
<sequence>MPSPQLALFALAIGIAIGAGVVLLVTWAYRMRMQTIQDNSSSIPAGITGMLAGMDDAACVLDASGLAVATTRSAALFGIRVGAVLENDELRRLVRGVRSSGISRSETLRLTTARSLDPRVVSARASVVEPRLTLLIIRDVTERERLDQMRTDFVSNTSHELKTPVASVSLLAEAIGSAADDPEQVRRFAERITAEARRLDQLTGRIMSLSRLQSAESLSQVEPVSIDEVVHAAIEAHAVQAASAGVELIRGGDRGAWVRGDAQVLVEAVGNLLANAIVYSPHGTDVGVGVKIDGDVVEIAVADRGIGISDSERERIFERFYRADDARSRRTGEPASACRS</sequence>
<reference evidence="12" key="1">
    <citation type="journal article" date="2019" name="Int. J. Syst. Evol. Microbiol.">
        <title>The Global Catalogue of Microorganisms (GCM) 10K type strain sequencing project: providing services to taxonomists for standard genome sequencing and annotation.</title>
        <authorList>
            <consortium name="The Broad Institute Genomics Platform"/>
            <consortium name="The Broad Institute Genome Sequencing Center for Infectious Disease"/>
            <person name="Wu L."/>
            <person name="Ma J."/>
        </authorList>
    </citation>
    <scope>NUCLEOTIDE SEQUENCE [LARGE SCALE GENOMIC DNA]</scope>
    <source>
        <strain evidence="12">NBRC 106310</strain>
    </source>
</reference>
<evidence type="ECO:0000259" key="10">
    <source>
        <dbReference type="PROSITE" id="PS50109"/>
    </source>
</evidence>
<gene>
    <name evidence="11" type="ORF">GCM10025863_01280</name>
</gene>
<dbReference type="SUPFAM" id="SSF55874">
    <property type="entry name" value="ATPase domain of HSP90 chaperone/DNA topoisomerase II/histidine kinase"/>
    <property type="match status" value="1"/>
</dbReference>
<dbReference type="PANTHER" id="PTHR45453">
    <property type="entry name" value="PHOSPHATE REGULON SENSOR PROTEIN PHOR"/>
    <property type="match status" value="1"/>
</dbReference>
<dbReference type="EC" id="2.7.13.3" evidence="3"/>
<evidence type="ECO:0000256" key="1">
    <source>
        <dbReference type="ARBA" id="ARBA00000085"/>
    </source>
</evidence>
<dbReference type="InterPro" id="IPR036890">
    <property type="entry name" value="HATPase_C_sf"/>
</dbReference>
<evidence type="ECO:0000256" key="8">
    <source>
        <dbReference type="ARBA" id="ARBA00039401"/>
    </source>
</evidence>
<dbReference type="CDD" id="cd00075">
    <property type="entry name" value="HATPase"/>
    <property type="match status" value="1"/>
</dbReference>
<keyword evidence="12" id="KW-1185">Reference proteome</keyword>
<dbReference type="Proteomes" id="UP001321543">
    <property type="component" value="Chromosome"/>
</dbReference>
<keyword evidence="9" id="KW-1133">Transmembrane helix</keyword>